<keyword evidence="2" id="KW-1185">Reference proteome</keyword>
<name>A0ACC2KFM3_PERAE</name>
<evidence type="ECO:0000313" key="1">
    <source>
        <dbReference type="EMBL" id="KAJ8619708.1"/>
    </source>
</evidence>
<reference evidence="1 2" key="1">
    <citation type="journal article" date="2022" name="Hortic Res">
        <title>A haplotype resolved chromosomal level avocado genome allows analysis of novel avocado genes.</title>
        <authorList>
            <person name="Nath O."/>
            <person name="Fletcher S.J."/>
            <person name="Hayward A."/>
            <person name="Shaw L.M."/>
            <person name="Masouleh A.K."/>
            <person name="Furtado A."/>
            <person name="Henry R.J."/>
            <person name="Mitter N."/>
        </authorList>
    </citation>
    <scope>NUCLEOTIDE SEQUENCE [LARGE SCALE GENOMIC DNA]</scope>
    <source>
        <strain evidence="2">cv. Hass</strain>
    </source>
</reference>
<sequence>MKQSRDGGGARVDEAEEGWSWRPTRRILYIRSLTRPTPSLPWLDLIRTPRKHHHSESSSSSSASSLLKLLVLLCHLFSIVYF</sequence>
<organism evidence="1 2">
    <name type="scientific">Persea americana</name>
    <name type="common">Avocado</name>
    <dbReference type="NCBI Taxonomy" id="3435"/>
    <lineage>
        <taxon>Eukaryota</taxon>
        <taxon>Viridiplantae</taxon>
        <taxon>Streptophyta</taxon>
        <taxon>Embryophyta</taxon>
        <taxon>Tracheophyta</taxon>
        <taxon>Spermatophyta</taxon>
        <taxon>Magnoliopsida</taxon>
        <taxon>Magnoliidae</taxon>
        <taxon>Laurales</taxon>
        <taxon>Lauraceae</taxon>
        <taxon>Persea</taxon>
    </lineage>
</organism>
<protein>
    <submittedName>
        <fullName evidence="1">Uncharacterized protein</fullName>
    </submittedName>
</protein>
<gene>
    <name evidence="1" type="ORF">MRB53_028237</name>
</gene>
<evidence type="ECO:0000313" key="2">
    <source>
        <dbReference type="Proteomes" id="UP001234297"/>
    </source>
</evidence>
<proteinExistence type="predicted"/>
<dbReference type="EMBL" id="CM056817">
    <property type="protein sequence ID" value="KAJ8619708.1"/>
    <property type="molecule type" value="Genomic_DNA"/>
</dbReference>
<dbReference type="Proteomes" id="UP001234297">
    <property type="component" value="Chromosome 9"/>
</dbReference>
<accession>A0ACC2KFM3</accession>
<comment type="caution">
    <text evidence="1">The sequence shown here is derived from an EMBL/GenBank/DDBJ whole genome shotgun (WGS) entry which is preliminary data.</text>
</comment>